<dbReference type="AlphaFoldDB" id="A0AAW4MXM8"/>
<dbReference type="RefSeq" id="WP_217747464.1">
    <property type="nucleotide sequence ID" value="NZ_JAHOEB010000025.1"/>
</dbReference>
<accession>A0AAW4MXM8</accession>
<dbReference type="InterPro" id="IPR007712">
    <property type="entry name" value="RelE/ParE_toxin"/>
</dbReference>
<proteinExistence type="predicted"/>
<keyword evidence="4" id="KW-1185">Reference proteome</keyword>
<dbReference type="EMBL" id="JAHOEL010000025">
    <property type="protein sequence ID" value="MBV3392677.1"/>
    <property type="molecule type" value="Genomic_DNA"/>
</dbReference>
<evidence type="ECO:0000313" key="3">
    <source>
        <dbReference type="Proteomes" id="UP001196408"/>
    </source>
</evidence>
<comment type="caution">
    <text evidence="1">The sequence shown here is derived from an EMBL/GenBank/DDBJ whole genome shotgun (WGS) entry which is preliminary data.</text>
</comment>
<evidence type="ECO:0000313" key="1">
    <source>
        <dbReference type="EMBL" id="MBV3382584.1"/>
    </source>
</evidence>
<name>A0AAW4MXM8_9FIRM</name>
<protein>
    <submittedName>
        <fullName evidence="1">Type II toxin-antitoxin system RelE/ParE family toxin</fullName>
    </submittedName>
</protein>
<sequence length="103" mass="12322">MIYRLNITKNADELLDHLVYYLIYCLKNKQAARHLLDGIDMIYDNLIENPYQYPPCIDQYLAKKHYRNAIVPQMNYSVIYDIKDDEVNILGIFHQLENIKDKL</sequence>
<gene>
    <name evidence="1" type="ORF">KSV97_04910</name>
    <name evidence="2" type="ORF">KSW06_05275</name>
</gene>
<evidence type="ECO:0000313" key="2">
    <source>
        <dbReference type="EMBL" id="MBV3392677.1"/>
    </source>
</evidence>
<dbReference type="Pfam" id="PF05016">
    <property type="entry name" value="ParE_toxin"/>
    <property type="match status" value="1"/>
</dbReference>
<dbReference type="Proteomes" id="UP001196408">
    <property type="component" value="Unassembled WGS sequence"/>
</dbReference>
<reference evidence="1 4" key="1">
    <citation type="submission" date="2021-06" db="EMBL/GenBank/DDBJ databases">
        <title>Collection of gut derived symbiotic bacterial strains cultured from healthy donors.</title>
        <authorList>
            <person name="Lin H."/>
            <person name="Littmann E."/>
            <person name="Pamer E.G."/>
        </authorList>
    </citation>
    <scope>NUCLEOTIDE SEQUENCE</scope>
    <source>
        <strain evidence="2 4">MSK.21.70</strain>
        <strain evidence="1">MSK.21.82</strain>
    </source>
</reference>
<dbReference type="Proteomes" id="UP001197492">
    <property type="component" value="Unassembled WGS sequence"/>
</dbReference>
<dbReference type="EMBL" id="JAHOEF010000023">
    <property type="protein sequence ID" value="MBV3382584.1"/>
    <property type="molecule type" value="Genomic_DNA"/>
</dbReference>
<evidence type="ECO:0000313" key="4">
    <source>
        <dbReference type="Proteomes" id="UP001197492"/>
    </source>
</evidence>
<organism evidence="1 3">
    <name type="scientific">Catenibacterium mitsuokai</name>
    <dbReference type="NCBI Taxonomy" id="100886"/>
    <lineage>
        <taxon>Bacteria</taxon>
        <taxon>Bacillati</taxon>
        <taxon>Bacillota</taxon>
        <taxon>Erysipelotrichia</taxon>
        <taxon>Erysipelotrichales</taxon>
        <taxon>Coprobacillaceae</taxon>
        <taxon>Catenibacterium</taxon>
    </lineage>
</organism>